<dbReference type="Proteomes" id="UP000708208">
    <property type="component" value="Unassembled WGS sequence"/>
</dbReference>
<name>A0A8J2P7B1_9HEXA</name>
<proteinExistence type="predicted"/>
<reference evidence="1" key="1">
    <citation type="submission" date="2021-06" db="EMBL/GenBank/DDBJ databases">
        <authorList>
            <person name="Hodson N. C."/>
            <person name="Mongue J. A."/>
            <person name="Jaron S. K."/>
        </authorList>
    </citation>
    <scope>NUCLEOTIDE SEQUENCE</scope>
</reference>
<gene>
    <name evidence="1" type="ORF">AFUS01_LOCUS22924</name>
</gene>
<keyword evidence="2" id="KW-1185">Reference proteome</keyword>
<organism evidence="1 2">
    <name type="scientific">Allacma fusca</name>
    <dbReference type="NCBI Taxonomy" id="39272"/>
    <lineage>
        <taxon>Eukaryota</taxon>
        <taxon>Metazoa</taxon>
        <taxon>Ecdysozoa</taxon>
        <taxon>Arthropoda</taxon>
        <taxon>Hexapoda</taxon>
        <taxon>Collembola</taxon>
        <taxon>Symphypleona</taxon>
        <taxon>Sminthuridae</taxon>
        <taxon>Allacma</taxon>
    </lineage>
</organism>
<protein>
    <recommendedName>
        <fullName evidence="3">CRAL/TRIO N-terminal domain-containing protein</fullName>
    </recommendedName>
</protein>
<dbReference type="AlphaFoldDB" id="A0A8J2P7B1"/>
<accession>A0A8J2P7B1</accession>
<dbReference type="EMBL" id="CAJVCH010271194">
    <property type="protein sequence ID" value="CAG7734540.1"/>
    <property type="molecule type" value="Genomic_DNA"/>
</dbReference>
<sequence length="77" mass="9530">MAAPTFHELQILKEFRNRVKDLNLQEDIISDVELLRWIRVRDHNLDQAEIMLRKHMNWREEVNFEGIKLWDVPKEYR</sequence>
<evidence type="ECO:0008006" key="3">
    <source>
        <dbReference type="Google" id="ProtNLM"/>
    </source>
</evidence>
<comment type="caution">
    <text evidence="1">The sequence shown here is derived from an EMBL/GenBank/DDBJ whole genome shotgun (WGS) entry which is preliminary data.</text>
</comment>
<dbReference type="OrthoDB" id="1434354at2759"/>
<evidence type="ECO:0000313" key="2">
    <source>
        <dbReference type="Proteomes" id="UP000708208"/>
    </source>
</evidence>
<feature type="non-terminal residue" evidence="1">
    <location>
        <position position="1"/>
    </location>
</feature>
<evidence type="ECO:0000313" key="1">
    <source>
        <dbReference type="EMBL" id="CAG7734540.1"/>
    </source>
</evidence>